<dbReference type="InterPro" id="IPR036063">
    <property type="entry name" value="Smr_dom_sf"/>
</dbReference>
<accession>A0A955L952</accession>
<evidence type="ECO:0000313" key="3">
    <source>
        <dbReference type="Proteomes" id="UP000754563"/>
    </source>
</evidence>
<dbReference type="Proteomes" id="UP000754563">
    <property type="component" value="Unassembled WGS sequence"/>
</dbReference>
<evidence type="ECO:0000313" key="2">
    <source>
        <dbReference type="EMBL" id="MCA9385912.1"/>
    </source>
</evidence>
<comment type="caution">
    <text evidence="2">The sequence shown here is derived from an EMBL/GenBank/DDBJ whole genome shotgun (WGS) entry which is preliminary data.</text>
</comment>
<name>A0A955L952_9BACT</name>
<gene>
    <name evidence="2" type="ORF">KC717_04665</name>
</gene>
<feature type="domain" description="Smr" evidence="1">
    <location>
        <begin position="25"/>
        <end position="91"/>
    </location>
</feature>
<sequence length="95" mass="10896">MSIYDIVEFIPDDSFDFHERGPLTPYDVELLLNEFLQDSYIAKHNRVLVITGKGHKVRPQVAKLLKNSKYVEHFKPGGYFNGQGGAFEVHLNSKM</sequence>
<dbReference type="Gene3D" id="3.30.1370.110">
    <property type="match status" value="1"/>
</dbReference>
<dbReference type="InterPro" id="IPR002625">
    <property type="entry name" value="Smr_dom"/>
</dbReference>
<dbReference type="Pfam" id="PF01713">
    <property type="entry name" value="Smr"/>
    <property type="match status" value="1"/>
</dbReference>
<dbReference type="EMBL" id="JAGQLH010000055">
    <property type="protein sequence ID" value="MCA9385912.1"/>
    <property type="molecule type" value="Genomic_DNA"/>
</dbReference>
<dbReference type="AlphaFoldDB" id="A0A955L952"/>
<protein>
    <submittedName>
        <fullName evidence="2">Smr/MutS family protein</fullName>
    </submittedName>
</protein>
<organism evidence="2 3">
    <name type="scientific">Candidatus Dojkabacteria bacterium</name>
    <dbReference type="NCBI Taxonomy" id="2099670"/>
    <lineage>
        <taxon>Bacteria</taxon>
        <taxon>Candidatus Dojkabacteria</taxon>
    </lineage>
</organism>
<reference evidence="2" key="1">
    <citation type="submission" date="2020-04" db="EMBL/GenBank/DDBJ databases">
        <authorList>
            <person name="Zhang T."/>
        </authorList>
    </citation>
    <scope>NUCLEOTIDE SEQUENCE</scope>
    <source>
        <strain evidence="2">HKST-UBA11</strain>
    </source>
</reference>
<reference evidence="2" key="2">
    <citation type="journal article" date="2021" name="Microbiome">
        <title>Successional dynamics and alternative stable states in a saline activated sludge microbial community over 9 years.</title>
        <authorList>
            <person name="Wang Y."/>
            <person name="Ye J."/>
            <person name="Ju F."/>
            <person name="Liu L."/>
            <person name="Boyd J.A."/>
            <person name="Deng Y."/>
            <person name="Parks D.H."/>
            <person name="Jiang X."/>
            <person name="Yin X."/>
            <person name="Woodcroft B.J."/>
            <person name="Tyson G.W."/>
            <person name="Hugenholtz P."/>
            <person name="Polz M.F."/>
            <person name="Zhang T."/>
        </authorList>
    </citation>
    <scope>NUCLEOTIDE SEQUENCE</scope>
    <source>
        <strain evidence="2">HKST-UBA11</strain>
    </source>
</reference>
<evidence type="ECO:0000259" key="1">
    <source>
        <dbReference type="Pfam" id="PF01713"/>
    </source>
</evidence>
<dbReference type="SUPFAM" id="SSF160443">
    <property type="entry name" value="SMR domain-like"/>
    <property type="match status" value="1"/>
</dbReference>
<proteinExistence type="predicted"/>